<dbReference type="InterPro" id="IPR045867">
    <property type="entry name" value="DNA-dir_RpoC_beta_prime"/>
</dbReference>
<dbReference type="GO" id="GO:0000428">
    <property type="term" value="C:DNA-directed RNA polymerase complex"/>
    <property type="evidence" value="ECO:0007669"/>
    <property type="project" value="UniProtKB-KW"/>
</dbReference>
<gene>
    <name evidence="10" type="primary">POLR1A_3</name>
    <name evidence="10" type="ORF">Ciccas_011203</name>
</gene>
<keyword evidence="6" id="KW-0804">Transcription</keyword>
<dbReference type="Gene3D" id="1.10.132.30">
    <property type="match status" value="1"/>
</dbReference>
<keyword evidence="4" id="KW-0808">Transferase</keyword>
<feature type="compositionally biased region" description="Basic residues" evidence="7">
    <location>
        <begin position="535"/>
        <end position="544"/>
    </location>
</feature>
<evidence type="ECO:0000313" key="11">
    <source>
        <dbReference type="Proteomes" id="UP001626550"/>
    </source>
</evidence>
<keyword evidence="3 10" id="KW-0240">DNA-directed RNA polymerase</keyword>
<dbReference type="PANTHER" id="PTHR19376:SF11">
    <property type="entry name" value="DNA-DIRECTED RNA POLYMERASE I SUBUNIT RPA1"/>
    <property type="match status" value="1"/>
</dbReference>
<evidence type="ECO:0000256" key="1">
    <source>
        <dbReference type="ARBA" id="ARBA00006460"/>
    </source>
</evidence>
<evidence type="ECO:0000256" key="6">
    <source>
        <dbReference type="ARBA" id="ARBA00023163"/>
    </source>
</evidence>
<accession>A0ABD2PRZ1</accession>
<dbReference type="EC" id="2.7.7.6" evidence="2"/>
<feature type="region of interest" description="Disordered" evidence="7">
    <location>
        <begin position="420"/>
        <end position="487"/>
    </location>
</feature>
<protein>
    <recommendedName>
        <fullName evidence="2">DNA-directed RNA polymerase</fullName>
        <ecNumber evidence="2">2.7.7.6</ecNumber>
    </recommendedName>
</protein>
<dbReference type="InterPro" id="IPR007083">
    <property type="entry name" value="RNA_pol_Rpb1_4"/>
</dbReference>
<feature type="region of interest" description="Disordered" evidence="7">
    <location>
        <begin position="505"/>
        <end position="544"/>
    </location>
</feature>
<evidence type="ECO:0000256" key="7">
    <source>
        <dbReference type="SAM" id="MobiDB-lite"/>
    </source>
</evidence>
<dbReference type="PANTHER" id="PTHR19376">
    <property type="entry name" value="DNA-DIRECTED RNA POLYMERASE"/>
    <property type="match status" value="1"/>
</dbReference>
<evidence type="ECO:0000313" key="10">
    <source>
        <dbReference type="EMBL" id="KAL3310235.1"/>
    </source>
</evidence>
<feature type="compositionally biased region" description="Basic and acidic residues" evidence="7">
    <location>
        <begin position="432"/>
        <end position="443"/>
    </location>
</feature>
<dbReference type="Pfam" id="PF05000">
    <property type="entry name" value="RNA_pol_Rpb1_4"/>
    <property type="match status" value="1"/>
</dbReference>
<dbReference type="InterPro" id="IPR038120">
    <property type="entry name" value="Rpb1_funnel_sf"/>
</dbReference>
<organism evidence="10 11">
    <name type="scientific">Cichlidogyrus casuarinus</name>
    <dbReference type="NCBI Taxonomy" id="1844966"/>
    <lineage>
        <taxon>Eukaryota</taxon>
        <taxon>Metazoa</taxon>
        <taxon>Spiralia</taxon>
        <taxon>Lophotrochozoa</taxon>
        <taxon>Platyhelminthes</taxon>
        <taxon>Monogenea</taxon>
        <taxon>Monopisthocotylea</taxon>
        <taxon>Dactylogyridea</taxon>
        <taxon>Ancyrocephalidae</taxon>
        <taxon>Cichlidogyrus</taxon>
    </lineage>
</organism>
<feature type="domain" description="RNA polymerase Rpb1" evidence="8">
    <location>
        <begin position="65"/>
        <end position="753"/>
    </location>
</feature>
<feature type="compositionally biased region" description="Basic and acidic residues" evidence="7">
    <location>
        <begin position="512"/>
        <end position="534"/>
    </location>
</feature>
<dbReference type="SUPFAM" id="SSF64484">
    <property type="entry name" value="beta and beta-prime subunits of DNA dependent RNA-polymerase"/>
    <property type="match status" value="1"/>
</dbReference>
<proteinExistence type="inferred from homology"/>
<evidence type="ECO:0000256" key="2">
    <source>
        <dbReference type="ARBA" id="ARBA00012418"/>
    </source>
</evidence>
<evidence type="ECO:0000256" key="3">
    <source>
        <dbReference type="ARBA" id="ARBA00022478"/>
    </source>
</evidence>
<evidence type="ECO:0000259" key="9">
    <source>
        <dbReference type="Pfam" id="PF05000"/>
    </source>
</evidence>
<feature type="domain" description="RNA polymerase Rpb1" evidence="9">
    <location>
        <begin position="1"/>
        <end position="54"/>
    </location>
</feature>
<evidence type="ECO:0000256" key="5">
    <source>
        <dbReference type="ARBA" id="ARBA00022695"/>
    </source>
</evidence>
<dbReference type="Gene3D" id="6.20.50.80">
    <property type="match status" value="1"/>
</dbReference>
<dbReference type="Pfam" id="PF04998">
    <property type="entry name" value="RNA_pol_Rpb1_5"/>
    <property type="match status" value="1"/>
</dbReference>
<dbReference type="GO" id="GO:0003899">
    <property type="term" value="F:DNA-directed RNA polymerase activity"/>
    <property type="evidence" value="ECO:0007669"/>
    <property type="project" value="UniProtKB-EC"/>
</dbReference>
<comment type="similarity">
    <text evidence="1">Belongs to the RNA polymerase beta' chain family.</text>
</comment>
<dbReference type="EMBL" id="JBJKFK010003126">
    <property type="protein sequence ID" value="KAL3310235.1"/>
    <property type="molecule type" value="Genomic_DNA"/>
</dbReference>
<evidence type="ECO:0000259" key="8">
    <source>
        <dbReference type="Pfam" id="PF04998"/>
    </source>
</evidence>
<dbReference type="AlphaFoldDB" id="A0ABD2PRZ1"/>
<sequence>MVNVGAKGGLVNAQQMSVALGQIELEGRRVPLMLSGRSLPSFPPYDVRPRAGGMCTHRFLSSMPPQELFFHSMAGRDGLIDTAVKTSRSGYLQRSIIKHMEDLTIQYDETVRDAGKNIVQFKYGDDGIDVCQTAFLTGPGIEFYLRNIKLFAARWGNANSGNAVSLIGRIKCANQMLKMIDTVAVNSEKRLLEVLPNKKMLKLLKRAAESKSKLQAIDYSDKLSGEAEYPSETAEGLRYLMKTKVMLSKAPAGDPVGLIAAQSIGEPSTQMTLNTFHFAGRGEMNVTLGIPRLREILMTNSKEILTPFMEVPVVESQFAKSKINEIAKSMYKLRLMEVIDLPLGVQVDYATDSCTFTFNLKAESTWSDRSNFAASKVVRYFERVVFPSLAKKLEQDVKDKGKTGQISSYLIKAAARSVATKEGADEDEEEEAPKQKTAADGRLQRNAAEWNAEDGAEAVRRRRLDAELDDDNEELGTGANEDADDEDVEIEEIHRSGANLALQLDSTDDESSDHSSDNEASSKKPKEQQQEKASKSPKAKKGKTKSWFLKHVPTFEEDGPGDDPDEASVCLDMDMEEEERPVRQPGMEYSRIAFVKNLHLRFTEYSYDTNDHPKWLKLTILMYDPKEGRIGVDLKTMICKILEMGVLSYVPGLEKVIVDKSEDQWMYKLEGFNFKEMLRHDTVFDLSRLYMNNVNKVMEHYGIEAARAAIIREVVSVFSHYGIHVNSRHLGLVADYMTRTGQVRAFNRMSMQCHPSPLQRATFETSMHFIKGMVQEKLNDNTMSPSGSILASRIVRNCGTNCFGLVYAFPARIQKSSDLAFLSRPNTILTSDQI</sequence>
<dbReference type="Gene3D" id="6.10.250.2940">
    <property type="match status" value="1"/>
</dbReference>
<keyword evidence="11" id="KW-1185">Reference proteome</keyword>
<name>A0ABD2PRZ1_9PLAT</name>
<comment type="caution">
    <text evidence="10">The sequence shown here is derived from an EMBL/GenBank/DDBJ whole genome shotgun (WGS) entry which is preliminary data.</text>
</comment>
<keyword evidence="5" id="KW-0548">Nucleotidyltransferase</keyword>
<dbReference type="Proteomes" id="UP001626550">
    <property type="component" value="Unassembled WGS sequence"/>
</dbReference>
<dbReference type="InterPro" id="IPR007081">
    <property type="entry name" value="RNA_pol_Rpb1_5"/>
</dbReference>
<evidence type="ECO:0000256" key="4">
    <source>
        <dbReference type="ARBA" id="ARBA00022679"/>
    </source>
</evidence>
<reference evidence="10 11" key="1">
    <citation type="submission" date="2024-11" db="EMBL/GenBank/DDBJ databases">
        <title>Adaptive evolution of stress response genes in parasites aligns with host niche diversity.</title>
        <authorList>
            <person name="Hahn C."/>
            <person name="Resl P."/>
        </authorList>
    </citation>
    <scope>NUCLEOTIDE SEQUENCE [LARGE SCALE GENOMIC DNA]</scope>
    <source>
        <strain evidence="10">EGGRZ-B1_66</strain>
        <tissue evidence="10">Body</tissue>
    </source>
</reference>